<protein>
    <submittedName>
        <fullName evidence="2">Uncharacterized protein</fullName>
    </submittedName>
</protein>
<name>A0AC58KV21_CASCN</name>
<dbReference type="Proteomes" id="UP001732720">
    <property type="component" value="Chromosome 13"/>
</dbReference>
<evidence type="ECO:0000313" key="1">
    <source>
        <dbReference type="Proteomes" id="UP001732720"/>
    </source>
</evidence>
<keyword evidence="1" id="KW-1185">Reference proteome</keyword>
<dbReference type="RefSeq" id="XP_073908763.1">
    <property type="nucleotide sequence ID" value="XM_074052662.1"/>
</dbReference>
<proteinExistence type="predicted"/>
<sequence length="369" mass="37961">MAPAAPVRSPHSPQMLNRLAQDSAPAKVRQPRGIPPAREGLSGRGGASRGRPRVPAAPPRVPPLPPPSPGAPLGPPLPPTCGHRAGAGQRSGSPLHTHKSTRAPGRAPRLPPPQRSPIRPAGRRILRSGRPAAAAAPAPPETKARRVARSVPSAFVARRSDSKASLLRGAGGAGGAATAGRGRGRSQHPRLAPPRDPSTSSAPPAHFLPRDSPRKLQRAEAAAQVPGPPSFSKGPWTSGEPSPAASDLTCGMMGILVPAPLQYAAGPPGRSSPGHHAALLTLLSGFFLAVTVSQTHWAAVVPQSHSRRQTVLSGVPEPGLQSRDLQDFCGVGSDRHTVMTGQARRCSPAETLTSGTQLPAPLPPDSDIV</sequence>
<gene>
    <name evidence="2" type="primary">LOC141415690</name>
</gene>
<organism evidence="1 2">
    <name type="scientific">Castor canadensis</name>
    <name type="common">American beaver</name>
    <dbReference type="NCBI Taxonomy" id="51338"/>
    <lineage>
        <taxon>Eukaryota</taxon>
        <taxon>Metazoa</taxon>
        <taxon>Chordata</taxon>
        <taxon>Craniata</taxon>
        <taxon>Vertebrata</taxon>
        <taxon>Euteleostomi</taxon>
        <taxon>Mammalia</taxon>
        <taxon>Eutheria</taxon>
        <taxon>Euarchontoglires</taxon>
        <taxon>Glires</taxon>
        <taxon>Rodentia</taxon>
        <taxon>Castorimorpha</taxon>
        <taxon>Castoridae</taxon>
        <taxon>Castor</taxon>
    </lineage>
</organism>
<accession>A0AC58KV21</accession>
<evidence type="ECO:0000313" key="2">
    <source>
        <dbReference type="RefSeq" id="XP_073908763.1"/>
    </source>
</evidence>
<reference evidence="2" key="1">
    <citation type="submission" date="2025-08" db="UniProtKB">
        <authorList>
            <consortium name="RefSeq"/>
        </authorList>
    </citation>
    <scope>IDENTIFICATION</scope>
</reference>